<dbReference type="PROSITE" id="PS51352">
    <property type="entry name" value="THIOREDOXIN_2"/>
    <property type="match status" value="1"/>
</dbReference>
<feature type="region of interest" description="Disordered" evidence="8">
    <location>
        <begin position="683"/>
        <end position="722"/>
    </location>
</feature>
<dbReference type="AlphaFoldDB" id="M7ZLK1"/>
<dbReference type="InterPro" id="IPR052259">
    <property type="entry name" value="Nucleoredoxin-like"/>
</dbReference>
<feature type="domain" description="Thioredoxin" evidence="9">
    <location>
        <begin position="268"/>
        <end position="450"/>
    </location>
</feature>
<feature type="region of interest" description="Disordered" evidence="8">
    <location>
        <begin position="66"/>
        <end position="136"/>
    </location>
</feature>
<dbReference type="GO" id="GO:0047134">
    <property type="term" value="F:protein-disulfide reductase [NAD(P)H] activity"/>
    <property type="evidence" value="ECO:0007669"/>
    <property type="project" value="UniProtKB-EC"/>
</dbReference>
<dbReference type="SUPFAM" id="SSF57889">
    <property type="entry name" value="Cysteine-rich domain"/>
    <property type="match status" value="1"/>
</dbReference>
<keyword evidence="3" id="KW-0560">Oxidoreductase</keyword>
<evidence type="ECO:0000313" key="10">
    <source>
        <dbReference type="EMBL" id="EMS60992.1"/>
    </source>
</evidence>
<sequence length="722" mass="79687">MPIEGHALTGRVKRTNWQQRVAALIGDCPAVKGNRTSGVPLTWLSEHRQKCPEGADEMTVEWLVGEEEEEEEATHEEGEEEEEATHEEGEEEEATQEEGEEEESNGEEEESAWPGHKKILNVVGDPGMEEADGSERGGIRSALPLGSLIAPSGDEVELPELEGKVIGLYFAANWYPKCEAFTPALAAAYQQLRARGAGFEVVFVSCDEDRPSFERFHRAMPWPAVPFGDLPCKKSLSDMFQVEGIPRLVVLAPGGAEVVCPDAVELVHRYGDPAFPFTPARVAELEADERSKFASQTLEKLFSVGHVKNGSNEQVPIASLVGKTVGLYFSAHGCEPCVKFTARLAAIYGNLKGRSQEFEVVYIPMDKDEDGYERSRGDMPWLALPYDGAPSRELARYFDVREIPTLVVIGPDGKTVTRDGRNLVNLYFDMAFPFTEEQVRLLQELEDEQAKGYAPSLRHAGHRHELSVVSEKSGGGPYVCCECDEQGLGWAYQCIACGYAKHLRSDDPEDIGKELSMLVKKFQKFTKKGFRKSSRSNSRNDEDSAHDYKKRTCHKCKKPAPPLALDDTGNEVLSCRDLTDAVLMPAADIVFSADTLTIGLSVAFHGAIAPELALAQKIVELKHKIDYEKAQFKKHMAKLNVEDIQNFKVSVILWSLPQPLPLSLLDQGMGDVTGLLPPSMSMVKKKNDSGVASTKQSPMKPEEETPVGNRSARPSQLLLVKP</sequence>
<keyword evidence="4" id="KW-0520">NAD</keyword>
<feature type="compositionally biased region" description="Basic and acidic residues" evidence="8">
    <location>
        <begin position="538"/>
        <end position="547"/>
    </location>
</feature>
<evidence type="ECO:0000259" key="9">
    <source>
        <dbReference type="PROSITE" id="PS51352"/>
    </source>
</evidence>
<gene>
    <name evidence="10" type="ORF">TRIUR3_28315</name>
</gene>
<dbReference type="eggNOG" id="KOG2501">
    <property type="taxonomic scope" value="Eukaryota"/>
</dbReference>
<dbReference type="Pfam" id="PF13905">
    <property type="entry name" value="Thioredoxin_8"/>
    <property type="match status" value="2"/>
</dbReference>
<name>M7ZLK1_TRIUA</name>
<dbReference type="InterPro" id="IPR013766">
    <property type="entry name" value="Thioredoxin_domain"/>
</dbReference>
<reference evidence="10" key="1">
    <citation type="journal article" date="2013" name="Nature">
        <title>Draft genome of the wheat A-genome progenitor Triticum urartu.</title>
        <authorList>
            <person name="Ling H.Q."/>
            <person name="Zhao S."/>
            <person name="Liu D."/>
            <person name="Wang J."/>
            <person name="Sun H."/>
            <person name="Zhang C."/>
            <person name="Fan H."/>
            <person name="Li D."/>
            <person name="Dong L."/>
            <person name="Tao Y."/>
            <person name="Gao C."/>
            <person name="Wu H."/>
            <person name="Li Y."/>
            <person name="Cui Y."/>
            <person name="Guo X."/>
            <person name="Zheng S."/>
            <person name="Wang B."/>
            <person name="Yu K."/>
            <person name="Liang Q."/>
            <person name="Yang W."/>
            <person name="Lou X."/>
            <person name="Chen J."/>
            <person name="Feng M."/>
            <person name="Jian J."/>
            <person name="Zhang X."/>
            <person name="Luo G."/>
            <person name="Jiang Y."/>
            <person name="Liu J."/>
            <person name="Wang Z."/>
            <person name="Sha Y."/>
            <person name="Zhang B."/>
            <person name="Wu H."/>
            <person name="Tang D."/>
            <person name="Shen Q."/>
            <person name="Xue P."/>
            <person name="Zou S."/>
            <person name="Wang X."/>
            <person name="Liu X."/>
            <person name="Wang F."/>
            <person name="Yang Y."/>
            <person name="An X."/>
            <person name="Dong Z."/>
            <person name="Zhang K."/>
            <person name="Zhang X."/>
            <person name="Luo M.C."/>
            <person name="Dvorak J."/>
            <person name="Tong Y."/>
            <person name="Wang J."/>
            <person name="Yang H."/>
            <person name="Li Z."/>
            <person name="Wang D."/>
            <person name="Zhang A."/>
            <person name="Wang J."/>
        </authorList>
    </citation>
    <scope>NUCLEOTIDE SEQUENCE</scope>
</reference>
<feature type="compositionally biased region" description="Acidic residues" evidence="8">
    <location>
        <begin position="66"/>
        <end position="111"/>
    </location>
</feature>
<evidence type="ECO:0000256" key="2">
    <source>
        <dbReference type="ARBA" id="ARBA00022737"/>
    </source>
</evidence>
<protein>
    <recommendedName>
        <fullName evidence="1">protein-disulfide reductase</fullName>
        <ecNumber evidence="1">1.8.1.8</ecNumber>
    </recommendedName>
</protein>
<evidence type="ECO:0000256" key="5">
    <source>
        <dbReference type="ARBA" id="ARBA00025782"/>
    </source>
</evidence>
<evidence type="ECO:0000256" key="3">
    <source>
        <dbReference type="ARBA" id="ARBA00023002"/>
    </source>
</evidence>
<dbReference type="InterPro" id="IPR012336">
    <property type="entry name" value="Thioredoxin-like_fold"/>
</dbReference>
<keyword evidence="2" id="KW-0677">Repeat</keyword>
<comment type="similarity">
    <text evidence="5">Belongs to the nucleoredoxin family.</text>
</comment>
<dbReference type="Gene3D" id="3.40.30.10">
    <property type="entry name" value="Glutaredoxin"/>
    <property type="match status" value="2"/>
</dbReference>
<proteinExistence type="inferred from homology"/>
<evidence type="ECO:0000256" key="4">
    <source>
        <dbReference type="ARBA" id="ARBA00023027"/>
    </source>
</evidence>
<comment type="catalytic activity">
    <reaction evidence="7">
        <text>[protein]-dithiol + NADP(+) = [protein]-disulfide + NADPH + H(+)</text>
        <dbReference type="Rhea" id="RHEA:18753"/>
        <dbReference type="Rhea" id="RHEA-COMP:10593"/>
        <dbReference type="Rhea" id="RHEA-COMP:10594"/>
        <dbReference type="ChEBI" id="CHEBI:15378"/>
        <dbReference type="ChEBI" id="CHEBI:29950"/>
        <dbReference type="ChEBI" id="CHEBI:50058"/>
        <dbReference type="ChEBI" id="CHEBI:57783"/>
        <dbReference type="ChEBI" id="CHEBI:58349"/>
        <dbReference type="EC" id="1.8.1.8"/>
    </reaction>
</comment>
<accession>M7ZLK1</accession>
<dbReference type="InterPro" id="IPR046349">
    <property type="entry name" value="C1-like_sf"/>
</dbReference>
<dbReference type="PANTHER" id="PTHR13871">
    <property type="entry name" value="THIOREDOXIN"/>
    <property type="match status" value="1"/>
</dbReference>
<dbReference type="EC" id="1.8.1.8" evidence="1"/>
<evidence type="ECO:0000256" key="7">
    <source>
        <dbReference type="ARBA" id="ARBA00047804"/>
    </source>
</evidence>
<dbReference type="InterPro" id="IPR036249">
    <property type="entry name" value="Thioredoxin-like_sf"/>
</dbReference>
<evidence type="ECO:0000256" key="8">
    <source>
        <dbReference type="SAM" id="MobiDB-lite"/>
    </source>
</evidence>
<dbReference type="PANTHER" id="PTHR13871:SF7">
    <property type="entry name" value="NUCLEOREDOXIN 2-RELATED"/>
    <property type="match status" value="1"/>
</dbReference>
<comment type="catalytic activity">
    <reaction evidence="6">
        <text>[protein]-dithiol + NAD(+) = [protein]-disulfide + NADH + H(+)</text>
        <dbReference type="Rhea" id="RHEA:18749"/>
        <dbReference type="Rhea" id="RHEA-COMP:10593"/>
        <dbReference type="Rhea" id="RHEA-COMP:10594"/>
        <dbReference type="ChEBI" id="CHEBI:15378"/>
        <dbReference type="ChEBI" id="CHEBI:29950"/>
        <dbReference type="ChEBI" id="CHEBI:50058"/>
        <dbReference type="ChEBI" id="CHEBI:57540"/>
        <dbReference type="ChEBI" id="CHEBI:57945"/>
        <dbReference type="EC" id="1.8.1.8"/>
    </reaction>
</comment>
<evidence type="ECO:0000256" key="6">
    <source>
        <dbReference type="ARBA" id="ARBA00047388"/>
    </source>
</evidence>
<dbReference type="EMBL" id="KD102305">
    <property type="protein sequence ID" value="EMS60992.1"/>
    <property type="molecule type" value="Genomic_DNA"/>
</dbReference>
<organism evidence="10">
    <name type="scientific">Triticum urartu</name>
    <name type="common">Red wild einkorn</name>
    <name type="synonym">Crithodium urartu</name>
    <dbReference type="NCBI Taxonomy" id="4572"/>
    <lineage>
        <taxon>Eukaryota</taxon>
        <taxon>Viridiplantae</taxon>
        <taxon>Streptophyta</taxon>
        <taxon>Embryophyta</taxon>
        <taxon>Tracheophyta</taxon>
        <taxon>Spermatophyta</taxon>
        <taxon>Magnoliopsida</taxon>
        <taxon>Liliopsida</taxon>
        <taxon>Poales</taxon>
        <taxon>Poaceae</taxon>
        <taxon>BOP clade</taxon>
        <taxon>Pooideae</taxon>
        <taxon>Triticodae</taxon>
        <taxon>Triticeae</taxon>
        <taxon>Triticinae</taxon>
        <taxon>Triticum</taxon>
    </lineage>
</organism>
<dbReference type="STRING" id="4572.M7ZLK1"/>
<dbReference type="SUPFAM" id="SSF52833">
    <property type="entry name" value="Thioredoxin-like"/>
    <property type="match status" value="2"/>
</dbReference>
<feature type="region of interest" description="Disordered" evidence="8">
    <location>
        <begin position="529"/>
        <end position="548"/>
    </location>
</feature>
<evidence type="ECO:0000256" key="1">
    <source>
        <dbReference type="ARBA" id="ARBA00012612"/>
    </source>
</evidence>